<proteinExistence type="predicted"/>
<dbReference type="AlphaFoldDB" id="A0A1K1SVN7"/>
<name>A0A1K1SVN7_9BACT</name>
<protein>
    <submittedName>
        <fullName evidence="2">Uncharacterized protein</fullName>
    </submittedName>
</protein>
<evidence type="ECO:0000256" key="1">
    <source>
        <dbReference type="SAM" id="Phobius"/>
    </source>
</evidence>
<dbReference type="EMBL" id="FPIZ01000035">
    <property type="protein sequence ID" value="SFW88292.1"/>
    <property type="molecule type" value="Genomic_DNA"/>
</dbReference>
<dbReference type="Proteomes" id="UP000183788">
    <property type="component" value="Unassembled WGS sequence"/>
</dbReference>
<evidence type="ECO:0000313" key="2">
    <source>
        <dbReference type="EMBL" id="SFW88292.1"/>
    </source>
</evidence>
<evidence type="ECO:0000313" key="3">
    <source>
        <dbReference type="Proteomes" id="UP000183788"/>
    </source>
</evidence>
<organism evidence="2 3">
    <name type="scientific">Chitinophaga sancti</name>
    <dbReference type="NCBI Taxonomy" id="1004"/>
    <lineage>
        <taxon>Bacteria</taxon>
        <taxon>Pseudomonadati</taxon>
        <taxon>Bacteroidota</taxon>
        <taxon>Chitinophagia</taxon>
        <taxon>Chitinophagales</taxon>
        <taxon>Chitinophagaceae</taxon>
        <taxon>Chitinophaga</taxon>
    </lineage>
</organism>
<gene>
    <name evidence="2" type="ORF">SAMN05661012_06233</name>
</gene>
<keyword evidence="1" id="KW-0472">Membrane</keyword>
<sequence length="48" mass="5329">MKKYIKAISFIACLTIIGNTVNFLLTKTGKGRKVAAGYKSMQCLDIFE</sequence>
<keyword evidence="1" id="KW-1133">Transmembrane helix</keyword>
<keyword evidence="1" id="KW-0812">Transmembrane</keyword>
<reference evidence="2 3" key="1">
    <citation type="submission" date="2016-11" db="EMBL/GenBank/DDBJ databases">
        <authorList>
            <person name="Jaros S."/>
            <person name="Januszkiewicz K."/>
            <person name="Wedrychowicz H."/>
        </authorList>
    </citation>
    <scope>NUCLEOTIDE SEQUENCE [LARGE SCALE GENOMIC DNA]</scope>
    <source>
        <strain evidence="2 3">DSM 784</strain>
    </source>
</reference>
<accession>A0A1K1SVN7</accession>
<feature type="transmembrane region" description="Helical" evidence="1">
    <location>
        <begin position="6"/>
        <end position="25"/>
    </location>
</feature>